<evidence type="ECO:0000259" key="14">
    <source>
        <dbReference type="Pfam" id="PF00122"/>
    </source>
</evidence>
<organism evidence="16 17">
    <name type="scientific">Lacibacter luteus</name>
    <dbReference type="NCBI Taxonomy" id="2508719"/>
    <lineage>
        <taxon>Bacteria</taxon>
        <taxon>Pseudomonadati</taxon>
        <taxon>Bacteroidota</taxon>
        <taxon>Chitinophagia</taxon>
        <taxon>Chitinophagales</taxon>
        <taxon>Chitinophagaceae</taxon>
        <taxon>Lacibacter</taxon>
    </lineage>
</organism>
<dbReference type="PANTHER" id="PTHR43520:SF5">
    <property type="entry name" value="CATION-TRANSPORTING P-TYPE ATPASE-RELATED"/>
    <property type="match status" value="1"/>
</dbReference>
<dbReference type="InterPro" id="IPR001757">
    <property type="entry name" value="P_typ_ATPase"/>
</dbReference>
<dbReference type="AlphaFoldDB" id="A0A4Q1CNI4"/>
<dbReference type="InterPro" id="IPR008250">
    <property type="entry name" value="ATPase_P-typ_transduc_dom_A_sf"/>
</dbReference>
<keyword evidence="5" id="KW-0597">Phosphoprotein</keyword>
<evidence type="ECO:0000256" key="8">
    <source>
        <dbReference type="ARBA" id="ARBA00022842"/>
    </source>
</evidence>
<keyword evidence="6 13" id="KW-0812">Transmembrane</keyword>
<dbReference type="NCBIfam" id="TIGR01494">
    <property type="entry name" value="ATPase_P-type"/>
    <property type="match status" value="1"/>
</dbReference>
<feature type="transmembrane region" description="Helical" evidence="13">
    <location>
        <begin position="270"/>
        <end position="288"/>
    </location>
</feature>
<feature type="transmembrane region" description="Helical" evidence="13">
    <location>
        <begin position="242"/>
        <end position="264"/>
    </location>
</feature>
<dbReference type="PANTHER" id="PTHR43520">
    <property type="entry name" value="ATP7, ISOFORM B"/>
    <property type="match status" value="1"/>
</dbReference>
<keyword evidence="7" id="KW-0479">Metal-binding</keyword>
<dbReference type="Proteomes" id="UP000290204">
    <property type="component" value="Unassembled WGS sequence"/>
</dbReference>
<dbReference type="SUPFAM" id="SSF55008">
    <property type="entry name" value="HMA, heavy metal-associated domain"/>
    <property type="match status" value="1"/>
</dbReference>
<evidence type="ECO:0000313" key="17">
    <source>
        <dbReference type="Proteomes" id="UP000290204"/>
    </source>
</evidence>
<dbReference type="GO" id="GO:0005886">
    <property type="term" value="C:plasma membrane"/>
    <property type="evidence" value="ECO:0007669"/>
    <property type="project" value="UniProtKB-SubCell"/>
</dbReference>
<keyword evidence="3" id="KW-0813">Transport</keyword>
<dbReference type="SUPFAM" id="SSF56784">
    <property type="entry name" value="HAD-like"/>
    <property type="match status" value="1"/>
</dbReference>
<feature type="transmembrane region" description="Helical" evidence="13">
    <location>
        <begin position="763"/>
        <end position="789"/>
    </location>
</feature>
<dbReference type="PRINTS" id="PR00119">
    <property type="entry name" value="CATATPASE"/>
</dbReference>
<evidence type="ECO:0000256" key="7">
    <source>
        <dbReference type="ARBA" id="ARBA00022723"/>
    </source>
</evidence>
<dbReference type="InterPro" id="IPR036412">
    <property type="entry name" value="HAD-like_sf"/>
</dbReference>
<feature type="transmembrane region" description="Helical" evidence="13">
    <location>
        <begin position="212"/>
        <end position="230"/>
    </location>
</feature>
<evidence type="ECO:0000256" key="5">
    <source>
        <dbReference type="ARBA" id="ARBA00022553"/>
    </source>
</evidence>
<name>A0A4Q1CNI4_9BACT</name>
<dbReference type="InterPro" id="IPR023299">
    <property type="entry name" value="ATPase_P-typ_cyto_dom_N"/>
</dbReference>
<comment type="similarity">
    <text evidence="2">Belongs to the cation transport ATPase (P-type) (TC 3.A.3) family. Type IB subfamily.</text>
</comment>
<evidence type="ECO:0000256" key="3">
    <source>
        <dbReference type="ARBA" id="ARBA00022448"/>
    </source>
</evidence>
<evidence type="ECO:0000256" key="13">
    <source>
        <dbReference type="SAM" id="Phobius"/>
    </source>
</evidence>
<dbReference type="SUPFAM" id="SSF81653">
    <property type="entry name" value="Calcium ATPase, transduction domain A"/>
    <property type="match status" value="1"/>
</dbReference>
<dbReference type="OrthoDB" id="614385at2"/>
<dbReference type="PROSITE" id="PS00154">
    <property type="entry name" value="ATPASE_E1_E2"/>
    <property type="match status" value="1"/>
</dbReference>
<evidence type="ECO:0000256" key="6">
    <source>
        <dbReference type="ARBA" id="ARBA00022692"/>
    </source>
</evidence>
<dbReference type="Pfam" id="PF12156">
    <property type="entry name" value="ATPase-cat_bd"/>
    <property type="match status" value="1"/>
</dbReference>
<dbReference type="Gene3D" id="3.40.1110.10">
    <property type="entry name" value="Calcium-transporting ATPase, cytoplasmic domain N"/>
    <property type="match status" value="1"/>
</dbReference>
<dbReference type="GO" id="GO:0016887">
    <property type="term" value="F:ATP hydrolysis activity"/>
    <property type="evidence" value="ECO:0007669"/>
    <property type="project" value="InterPro"/>
</dbReference>
<gene>
    <name evidence="16" type="ORF">ESA94_06515</name>
</gene>
<sequence>MSTSVKSTIQCYHCGEECVTETIQLADKTFCCQGCKTVYQVLNQSDLCNYYELNKNPGTTQRITVRKDKFSFLDDEKIQQQLVSFRNSEQTHVTFYLPQIHCSSCLWLLENLHRLNSDVVSSRVNFTRKEVAIIFNHNRSSLRTVAELLTSIGYEPYISLQNLQQAKPRIQRSLIYQLGVAGFCFANIMLMSFPEYLGLEEAEKSMQYLFRYFNLILSLPVLLYSSLPFYQSAWGSLKHKYLNIDAPIALAIIMTFGRSLYEVLSNTGSGYFDSMSGIVFFMLVGRVLQEKTYQQLSFERDYTSYFPIAVTVIKDKKEIPTALPDIKVGDTILIHNEELIPVDGLLTKGKALIDYSFVTGESLPVLKEMGELLYAGGKQTGSNIELLVMKEVAQSYLTRLWNNDDKQKAAKVSFVDSLSRYFTWIVFALAAAGALYWSFYDGGKAWNVVTTILIVACPCALLLSNSFTNGNVLRILGNNKLYLRNAQTIEEIAEVNHIVFDKTGTLTTTEAQDIFFSGEPFTDEIAGCIAALAAQSTHPLSKLLAKEFKQDGAFTVKQFRESTGKGISGIVNQRIISLGSAEFITGYASQKFEGSTVYVSVDGSLPGYFSIRNHYRTHIFEQIKQLRKQYRISILSGDNESERLNLQRELGMDVKLFFNQQPHDKLCYIQQLQQGGQKVMMIGDGLNDAGALKQADAGIAVTESTNNFTPASDGILEANQLNRLSAYLQFTKANKRVVLASFVLSILYNIIGLSFALKGVLSPMIAAILMPSSSLSIILLTFGASSLYARLLGLRKKQQL</sequence>
<dbReference type="InterPro" id="IPR018303">
    <property type="entry name" value="ATPase_P-typ_P_site"/>
</dbReference>
<proteinExistence type="inferred from homology"/>
<keyword evidence="17" id="KW-1185">Reference proteome</keyword>
<protein>
    <submittedName>
        <fullName evidence="16">HAD family hydrolase</fullName>
    </submittedName>
</protein>
<dbReference type="GO" id="GO:0005524">
    <property type="term" value="F:ATP binding"/>
    <property type="evidence" value="ECO:0007669"/>
    <property type="project" value="InterPro"/>
</dbReference>
<keyword evidence="9" id="KW-1278">Translocase</keyword>
<dbReference type="Gene3D" id="3.30.70.100">
    <property type="match status" value="1"/>
</dbReference>
<evidence type="ECO:0000256" key="12">
    <source>
        <dbReference type="ARBA" id="ARBA00023136"/>
    </source>
</evidence>
<dbReference type="InterPro" id="IPR059000">
    <property type="entry name" value="ATPase_P-type_domA"/>
</dbReference>
<keyword evidence="8" id="KW-0460">Magnesium</keyword>
<feature type="domain" description="Putative metal-binding" evidence="15">
    <location>
        <begin position="10"/>
        <end position="85"/>
    </location>
</feature>
<evidence type="ECO:0000313" key="16">
    <source>
        <dbReference type="EMBL" id="RXK62646.1"/>
    </source>
</evidence>
<evidence type="ECO:0000259" key="15">
    <source>
        <dbReference type="Pfam" id="PF12156"/>
    </source>
</evidence>
<dbReference type="Gene3D" id="3.40.50.1000">
    <property type="entry name" value="HAD superfamily/HAD-like"/>
    <property type="match status" value="1"/>
</dbReference>
<keyword evidence="10 13" id="KW-1133">Transmembrane helix</keyword>
<feature type="transmembrane region" description="Helical" evidence="13">
    <location>
        <begin position="445"/>
        <end position="464"/>
    </location>
</feature>
<dbReference type="Gene3D" id="2.70.150.10">
    <property type="entry name" value="Calcium-transporting ATPase, cytoplasmic transduction domain A"/>
    <property type="match status" value="1"/>
</dbReference>
<comment type="subcellular location">
    <subcellularLocation>
        <location evidence="1">Cell membrane</location>
        <topology evidence="1">Multi-pass membrane protein</topology>
    </subcellularLocation>
</comment>
<accession>A0A4Q1CNI4</accession>
<keyword evidence="4" id="KW-1003">Cell membrane</keyword>
<dbReference type="PRINTS" id="PR00943">
    <property type="entry name" value="CUATPASE"/>
</dbReference>
<evidence type="ECO:0000256" key="9">
    <source>
        <dbReference type="ARBA" id="ARBA00022967"/>
    </source>
</evidence>
<dbReference type="RefSeq" id="WP_129130017.1">
    <property type="nucleotide sequence ID" value="NZ_SDHW01000001.1"/>
</dbReference>
<keyword evidence="11" id="KW-0406">Ion transport</keyword>
<evidence type="ECO:0000256" key="4">
    <source>
        <dbReference type="ARBA" id="ARBA00022475"/>
    </source>
</evidence>
<dbReference type="InterPro" id="IPR036163">
    <property type="entry name" value="HMA_dom_sf"/>
</dbReference>
<feature type="transmembrane region" description="Helical" evidence="13">
    <location>
        <begin position="174"/>
        <end position="192"/>
    </location>
</feature>
<evidence type="ECO:0000256" key="11">
    <source>
        <dbReference type="ARBA" id="ARBA00023065"/>
    </source>
</evidence>
<dbReference type="GO" id="GO:0043682">
    <property type="term" value="F:P-type divalent copper transporter activity"/>
    <property type="evidence" value="ECO:0007669"/>
    <property type="project" value="TreeGrafter"/>
</dbReference>
<dbReference type="GO" id="GO:0005507">
    <property type="term" value="F:copper ion binding"/>
    <property type="evidence" value="ECO:0007669"/>
    <property type="project" value="TreeGrafter"/>
</dbReference>
<feature type="transmembrane region" description="Helical" evidence="13">
    <location>
        <begin position="737"/>
        <end position="757"/>
    </location>
</feature>
<dbReference type="InterPro" id="IPR023214">
    <property type="entry name" value="HAD_sf"/>
</dbReference>
<dbReference type="InterPro" id="IPR021993">
    <property type="entry name" value="ATPase-cat-bd"/>
</dbReference>
<dbReference type="Pfam" id="PF00702">
    <property type="entry name" value="Hydrolase"/>
    <property type="match status" value="1"/>
</dbReference>
<feature type="transmembrane region" description="Helical" evidence="13">
    <location>
        <begin position="421"/>
        <end position="439"/>
    </location>
</feature>
<dbReference type="GO" id="GO:0055070">
    <property type="term" value="P:copper ion homeostasis"/>
    <property type="evidence" value="ECO:0007669"/>
    <property type="project" value="TreeGrafter"/>
</dbReference>
<evidence type="ECO:0000256" key="1">
    <source>
        <dbReference type="ARBA" id="ARBA00004651"/>
    </source>
</evidence>
<evidence type="ECO:0000256" key="2">
    <source>
        <dbReference type="ARBA" id="ARBA00006024"/>
    </source>
</evidence>
<dbReference type="Pfam" id="PF00122">
    <property type="entry name" value="E1-E2_ATPase"/>
    <property type="match status" value="1"/>
</dbReference>
<dbReference type="EMBL" id="SDHW01000001">
    <property type="protein sequence ID" value="RXK62646.1"/>
    <property type="molecule type" value="Genomic_DNA"/>
</dbReference>
<keyword evidence="16" id="KW-0378">Hydrolase</keyword>
<comment type="caution">
    <text evidence="16">The sequence shown here is derived from an EMBL/GenBank/DDBJ whole genome shotgun (WGS) entry which is preliminary data.</text>
</comment>
<evidence type="ECO:0000256" key="10">
    <source>
        <dbReference type="ARBA" id="ARBA00022989"/>
    </source>
</evidence>
<keyword evidence="12 13" id="KW-0472">Membrane</keyword>
<reference evidence="16 17" key="1">
    <citation type="submission" date="2019-01" db="EMBL/GenBank/DDBJ databases">
        <title>Lacibacter sp. strain TTM-7.</title>
        <authorList>
            <person name="Chen W.-M."/>
        </authorList>
    </citation>
    <scope>NUCLEOTIDE SEQUENCE [LARGE SCALE GENOMIC DNA]</scope>
    <source>
        <strain evidence="16 17">TTM-7</strain>
    </source>
</reference>
<feature type="domain" description="P-type ATPase A" evidence="14">
    <location>
        <begin position="307"/>
        <end position="401"/>
    </location>
</feature>